<organism evidence="3">
    <name type="scientific">OCS116 cluster bacterium</name>
    <dbReference type="NCBI Taxonomy" id="2030921"/>
    <lineage>
        <taxon>Bacteria</taxon>
        <taxon>Pseudomonadati</taxon>
        <taxon>Pseudomonadota</taxon>
        <taxon>Alphaproteobacteria</taxon>
        <taxon>OCS116 cluster</taxon>
    </lineage>
</organism>
<dbReference type="Pfam" id="PF06114">
    <property type="entry name" value="Peptidase_M78"/>
    <property type="match status" value="1"/>
</dbReference>
<dbReference type="InterPro" id="IPR001387">
    <property type="entry name" value="Cro/C1-type_HTH"/>
</dbReference>
<dbReference type="InterPro" id="IPR052345">
    <property type="entry name" value="Rad_response_metalloprotease"/>
</dbReference>
<dbReference type="PANTHER" id="PTHR43236:SF1">
    <property type="entry name" value="BLL7220 PROTEIN"/>
    <property type="match status" value="1"/>
</dbReference>
<dbReference type="PANTHER" id="PTHR43236">
    <property type="entry name" value="ANTITOXIN HIGA1"/>
    <property type="match status" value="1"/>
</dbReference>
<dbReference type="Pfam" id="PF01381">
    <property type="entry name" value="HTH_3"/>
    <property type="match status" value="1"/>
</dbReference>
<gene>
    <name evidence="3" type="ORF">COB13_05215</name>
</gene>
<dbReference type="PROSITE" id="PS50943">
    <property type="entry name" value="HTH_CROC1"/>
    <property type="match status" value="1"/>
</dbReference>
<dbReference type="InterPro" id="IPR010359">
    <property type="entry name" value="IrrE_HExxH"/>
</dbReference>
<dbReference type="Gene3D" id="1.10.260.40">
    <property type="entry name" value="lambda repressor-like DNA-binding domains"/>
    <property type="match status" value="1"/>
</dbReference>
<feature type="domain" description="HTH cro/C1-type" evidence="2">
    <location>
        <begin position="15"/>
        <end position="69"/>
    </location>
</feature>
<name>A0A2A4Z7R1_9PROT</name>
<evidence type="ECO:0000313" key="3">
    <source>
        <dbReference type="EMBL" id="PCJ02586.1"/>
    </source>
</evidence>
<evidence type="ECO:0000259" key="2">
    <source>
        <dbReference type="PROSITE" id="PS50943"/>
    </source>
</evidence>
<dbReference type="SMART" id="SM00530">
    <property type="entry name" value="HTH_XRE"/>
    <property type="match status" value="1"/>
</dbReference>
<dbReference type="CDD" id="cd00093">
    <property type="entry name" value="HTH_XRE"/>
    <property type="match status" value="1"/>
</dbReference>
<comment type="caution">
    <text evidence="3">The sequence shown here is derived from an EMBL/GenBank/DDBJ whole genome shotgun (WGS) entry which is preliminary data.</text>
</comment>
<dbReference type="Gene3D" id="1.10.10.2910">
    <property type="match status" value="1"/>
</dbReference>
<dbReference type="GO" id="GO:0003677">
    <property type="term" value="F:DNA binding"/>
    <property type="evidence" value="ECO:0007669"/>
    <property type="project" value="InterPro"/>
</dbReference>
<sequence>MQYEQMDPVLLGDRLKIARESVFLTQVEAANKLEIARTTLVAIEKGQRKAKFQELKKMSTLYESTVNGLLRDESVHIDLVPRFRRQVNSYVSIGEDAVNVMSQLAKAEIELENLLGVTRLKNYPPERPLLPGNVVRQAEQDANELRQWLGLGQSPIHDIVNLLEFDLGVRLYIRKLDSKISGLFAYDDVLGACILLNGNHPRDRRKMTAAHELGHLISTRRKPEVLFEDDPQNSREEKYANAFARCFLIPSRAVLQKFQEVTSGATQFTRRHVIILAHTFGVSRELLIRRLEELNAVKKGTWDWFELNGKITDAQAKEVLGEMFLTVRDQQSSELPTTLRLNSLICQAWQQELLSEGQLTQLLNIGYHELREILDNSELDGSDADGAPLLID</sequence>
<accession>A0A2A4Z7R1</accession>
<protein>
    <submittedName>
        <fullName evidence="3">Transcriptional regulator</fullName>
    </submittedName>
</protein>
<dbReference type="SUPFAM" id="SSF47413">
    <property type="entry name" value="lambda repressor-like DNA-binding domains"/>
    <property type="match status" value="1"/>
</dbReference>
<reference evidence="3" key="2">
    <citation type="journal article" date="2018" name="ISME J.">
        <title>A dynamic microbial community with high functional redundancy inhabits the cold, oxic subseafloor aquifer.</title>
        <authorList>
            <person name="Tully B.J."/>
            <person name="Wheat C.G."/>
            <person name="Glazer B.T."/>
            <person name="Huber J.A."/>
        </authorList>
    </citation>
    <scope>NUCLEOTIDE SEQUENCE</scope>
    <source>
        <strain evidence="3">NORP83</strain>
    </source>
</reference>
<comment type="similarity">
    <text evidence="1">Belongs to the short-chain fatty acyl-CoA assimilation regulator (ScfR) family.</text>
</comment>
<dbReference type="AlphaFoldDB" id="A0A2A4Z7R1"/>
<evidence type="ECO:0000256" key="1">
    <source>
        <dbReference type="ARBA" id="ARBA00007227"/>
    </source>
</evidence>
<proteinExistence type="inferred from homology"/>
<dbReference type="EMBL" id="NVUS01000004">
    <property type="protein sequence ID" value="PCJ02586.1"/>
    <property type="molecule type" value="Genomic_DNA"/>
</dbReference>
<dbReference type="InterPro" id="IPR010982">
    <property type="entry name" value="Lambda_DNA-bd_dom_sf"/>
</dbReference>
<reference key="1">
    <citation type="submission" date="2017-08" db="EMBL/GenBank/DDBJ databases">
        <title>A dynamic microbial community with high functional redundancy inhabits the cold, oxic subseafloor aquifer.</title>
        <authorList>
            <person name="Tully B.J."/>
            <person name="Wheat C.G."/>
            <person name="Glazer B.T."/>
            <person name="Huber J.A."/>
        </authorList>
    </citation>
    <scope>NUCLEOTIDE SEQUENCE [LARGE SCALE GENOMIC DNA]</scope>
</reference>